<sequence length="169" mass="19337">MLSSSSTPQKCPSPFSNSMLIIPSNNYSHTMKVGPPEPQGPNPLEVRVITVELQVQQWYKLYVEPTRGCRVVTLEDNYLVSPKFTWKFKFPLFHSASKFSCELCINGELDKLPISHDLGQYLKPFIVSSVVELAQPVLREFKLVFDVKAVKIDLVNHIECDHYRRRGLV</sequence>
<keyword evidence="2" id="KW-1185">Reference proteome</keyword>
<reference evidence="1 2" key="1">
    <citation type="submission" date="2024-01" db="EMBL/GenBank/DDBJ databases">
        <title>The genomes of 5 underutilized Papilionoideae crops provide insights into root nodulation and disease resistanc.</title>
        <authorList>
            <person name="Jiang F."/>
        </authorList>
    </citation>
    <scope>NUCLEOTIDE SEQUENCE [LARGE SCALE GENOMIC DNA]</scope>
    <source>
        <strain evidence="1">DUOXIRENSHENG_FW03</strain>
        <tissue evidence="1">Leaves</tissue>
    </source>
</reference>
<accession>A0AAN9TBC9</accession>
<organism evidence="1 2">
    <name type="scientific">Psophocarpus tetragonolobus</name>
    <name type="common">Winged bean</name>
    <name type="synonym">Dolichos tetragonolobus</name>
    <dbReference type="NCBI Taxonomy" id="3891"/>
    <lineage>
        <taxon>Eukaryota</taxon>
        <taxon>Viridiplantae</taxon>
        <taxon>Streptophyta</taxon>
        <taxon>Embryophyta</taxon>
        <taxon>Tracheophyta</taxon>
        <taxon>Spermatophyta</taxon>
        <taxon>Magnoliopsida</taxon>
        <taxon>eudicotyledons</taxon>
        <taxon>Gunneridae</taxon>
        <taxon>Pentapetalae</taxon>
        <taxon>rosids</taxon>
        <taxon>fabids</taxon>
        <taxon>Fabales</taxon>
        <taxon>Fabaceae</taxon>
        <taxon>Papilionoideae</taxon>
        <taxon>50 kb inversion clade</taxon>
        <taxon>NPAAA clade</taxon>
        <taxon>indigoferoid/millettioid clade</taxon>
        <taxon>Phaseoleae</taxon>
        <taxon>Psophocarpus</taxon>
    </lineage>
</organism>
<name>A0AAN9TBC9_PSOTE</name>
<comment type="caution">
    <text evidence="1">The sequence shown here is derived from an EMBL/GenBank/DDBJ whole genome shotgun (WGS) entry which is preliminary data.</text>
</comment>
<protein>
    <submittedName>
        <fullName evidence="1">Uncharacterized protein</fullName>
    </submittedName>
</protein>
<dbReference type="EMBL" id="JAYMYS010000001">
    <property type="protein sequence ID" value="KAK7411341.1"/>
    <property type="molecule type" value="Genomic_DNA"/>
</dbReference>
<evidence type="ECO:0000313" key="2">
    <source>
        <dbReference type="Proteomes" id="UP001386955"/>
    </source>
</evidence>
<dbReference type="AlphaFoldDB" id="A0AAN9TBC9"/>
<gene>
    <name evidence="1" type="ORF">VNO78_02774</name>
</gene>
<proteinExistence type="predicted"/>
<evidence type="ECO:0000313" key="1">
    <source>
        <dbReference type="EMBL" id="KAK7411341.1"/>
    </source>
</evidence>
<dbReference type="Proteomes" id="UP001386955">
    <property type="component" value="Unassembled WGS sequence"/>
</dbReference>